<comment type="caution">
    <text evidence="1">The sequence shown here is derived from an EMBL/GenBank/DDBJ whole genome shotgun (WGS) entry which is preliminary data.</text>
</comment>
<name>A0ACB1B211_MELEN</name>
<sequence>MLFPTIGGIGGVFFNIFFFRFLLYFLFFFLFFRFNFNIFFRFFLLLFFFFMLFGFKLQKYSILRGAFSDGSGSRANSGAGH</sequence>
<dbReference type="Proteomes" id="UP001497535">
    <property type="component" value="Unassembled WGS sequence"/>
</dbReference>
<gene>
    <name evidence="1" type="ORF">MENTE1834_LOCUS44964</name>
</gene>
<dbReference type="EMBL" id="CAVMJV010000144">
    <property type="protein sequence ID" value="CAK5112718.1"/>
    <property type="molecule type" value="Genomic_DNA"/>
</dbReference>
<evidence type="ECO:0000313" key="2">
    <source>
        <dbReference type="Proteomes" id="UP001497535"/>
    </source>
</evidence>
<reference evidence="1" key="1">
    <citation type="submission" date="2023-11" db="EMBL/GenBank/DDBJ databases">
        <authorList>
            <person name="Poullet M."/>
        </authorList>
    </citation>
    <scope>NUCLEOTIDE SEQUENCE</scope>
    <source>
        <strain evidence="1">E1834</strain>
    </source>
</reference>
<evidence type="ECO:0000313" key="1">
    <source>
        <dbReference type="EMBL" id="CAK5112718.1"/>
    </source>
</evidence>
<accession>A0ACB1B211</accession>
<proteinExistence type="predicted"/>
<keyword evidence="2" id="KW-1185">Reference proteome</keyword>
<organism evidence="1 2">
    <name type="scientific">Meloidogyne enterolobii</name>
    <name type="common">Root-knot nematode worm</name>
    <name type="synonym">Meloidogyne mayaguensis</name>
    <dbReference type="NCBI Taxonomy" id="390850"/>
    <lineage>
        <taxon>Eukaryota</taxon>
        <taxon>Metazoa</taxon>
        <taxon>Ecdysozoa</taxon>
        <taxon>Nematoda</taxon>
        <taxon>Chromadorea</taxon>
        <taxon>Rhabditida</taxon>
        <taxon>Tylenchina</taxon>
        <taxon>Tylenchomorpha</taxon>
        <taxon>Tylenchoidea</taxon>
        <taxon>Meloidogynidae</taxon>
        <taxon>Meloidogyninae</taxon>
        <taxon>Meloidogyne</taxon>
    </lineage>
</organism>
<protein>
    <submittedName>
        <fullName evidence="1">Uncharacterized protein</fullName>
    </submittedName>
</protein>